<dbReference type="KEGG" id="pbf:CFX0092_A1357"/>
<dbReference type="Gene3D" id="2.160.10.10">
    <property type="entry name" value="Hexapeptide repeat proteins"/>
    <property type="match status" value="1"/>
</dbReference>
<comment type="function">
    <text evidence="8">Catalyzes the last two sequential reactions in the de novo biosynthetic pathway for UDP-N-acetylglucosamine (UDP-GlcNAc). The C-terminal domain catalyzes the transfer of acetyl group from acetyl coenzyme A to glucosamine-1-phosphate (GlcN-1-P) to produce N-acetylglucosamine-1-phosphate (GlcNAc-1-P), which is converted into UDP-GlcNAc by the transfer of uridine 5-monophosphate (from uridine 5-triphosphate), a reaction catalyzed by the N-terminal domain.</text>
</comment>
<dbReference type="GO" id="GO:0003977">
    <property type="term" value="F:UDP-N-acetylglucosamine diphosphorylase activity"/>
    <property type="evidence" value="ECO:0007669"/>
    <property type="project" value="UniProtKB-EC"/>
</dbReference>
<dbReference type="InterPro" id="IPR050065">
    <property type="entry name" value="GlmU-like"/>
</dbReference>
<feature type="region of interest" description="Disordered" evidence="9">
    <location>
        <begin position="328"/>
        <end position="347"/>
    </location>
</feature>
<evidence type="ECO:0000256" key="9">
    <source>
        <dbReference type="SAM" id="MobiDB-lite"/>
    </source>
</evidence>
<evidence type="ECO:0000313" key="12">
    <source>
        <dbReference type="Proteomes" id="UP000215027"/>
    </source>
</evidence>
<dbReference type="Gene3D" id="3.90.550.10">
    <property type="entry name" value="Spore Coat Polysaccharide Biosynthesis Protein SpsA, Chain A"/>
    <property type="match status" value="1"/>
</dbReference>
<reference evidence="11" key="1">
    <citation type="submission" date="2016-01" db="EMBL/GenBank/DDBJ databases">
        <authorList>
            <person name="Mcilroy J.S."/>
            <person name="Karst M S."/>
            <person name="Albertsen M."/>
        </authorList>
    </citation>
    <scope>NUCLEOTIDE SEQUENCE</scope>
    <source>
        <strain evidence="11">Cfx-K</strain>
    </source>
</reference>
<dbReference type="Proteomes" id="UP000215027">
    <property type="component" value="Chromosome I"/>
</dbReference>
<evidence type="ECO:0000256" key="3">
    <source>
        <dbReference type="ARBA" id="ARBA00022679"/>
    </source>
</evidence>
<evidence type="ECO:0000256" key="8">
    <source>
        <dbReference type="ARBA" id="ARBA00049628"/>
    </source>
</evidence>
<dbReference type="InterPro" id="IPR025877">
    <property type="entry name" value="MobA-like_NTP_Trfase"/>
</dbReference>
<dbReference type="PANTHER" id="PTHR43584">
    <property type="entry name" value="NUCLEOTIDYL TRANSFERASE"/>
    <property type="match status" value="1"/>
</dbReference>
<accession>A0A160T3M3</accession>
<evidence type="ECO:0000256" key="1">
    <source>
        <dbReference type="ARBA" id="ARBA00007707"/>
    </source>
</evidence>
<proteinExistence type="inferred from homology"/>
<gene>
    <name evidence="11" type="ORF">CFX0092_A1357</name>
</gene>
<evidence type="ECO:0000256" key="6">
    <source>
        <dbReference type="ARBA" id="ARBA00048247"/>
    </source>
</evidence>
<dbReference type="EMBL" id="LN890655">
    <property type="protein sequence ID" value="CUS03235.2"/>
    <property type="molecule type" value="Genomic_DNA"/>
</dbReference>
<keyword evidence="5" id="KW-0012">Acyltransferase</keyword>
<feature type="domain" description="MobA-like NTP transferase" evidence="10">
    <location>
        <begin position="4"/>
        <end position="159"/>
    </location>
</feature>
<comment type="similarity">
    <text evidence="1">In the C-terminal section; belongs to the transferase hexapeptide repeat family.</text>
</comment>
<sequence>MIAVVLLAAGQGVRMNSRKQKILHEVGGRPMVLHAFLAAAEVADLPPVLVVGPDESGVRALIGDRATYAVQPEPLGTGHATLMAADALRGRADRVVVTYGDMPLLRAATMCRLVDAQRQSGAAVALLSVAGGPESTFGRVVRDASGGVGEIVEVAEARRRPNAAELLAIGELNAGVYCFDGDWLWATIPNLPIRQARRGNEYYLTDLIELAVAQGRAVVAVAADDPDEGLGAGTRAEMVEVERAFRRRVNAHWLANGVTLVEPDATWIGPDVTIGGDTVIWPNTFLQGQTTIGEACVIGPNAIVRDATVGRHCRIEQSVIEKMNVPDDTTIRPGVWRRPRGRRSGAA</sequence>
<dbReference type="InterPro" id="IPR029044">
    <property type="entry name" value="Nucleotide-diphossugar_trans"/>
</dbReference>
<dbReference type="PANTHER" id="PTHR43584:SF3">
    <property type="entry name" value="BIFUNCTIONAL PROTEIN GLMU"/>
    <property type="match status" value="1"/>
</dbReference>
<keyword evidence="4" id="KW-0548">Nucleotidyltransferase</keyword>
<dbReference type="SUPFAM" id="SSF53448">
    <property type="entry name" value="Nucleotide-diphospho-sugar transferases"/>
    <property type="match status" value="1"/>
</dbReference>
<dbReference type="AlphaFoldDB" id="A0A160T3M3"/>
<name>A0A160T3M3_9CHLR</name>
<evidence type="ECO:0000256" key="7">
    <source>
        <dbReference type="ARBA" id="ARBA00048493"/>
    </source>
</evidence>
<evidence type="ECO:0000256" key="2">
    <source>
        <dbReference type="ARBA" id="ARBA00007947"/>
    </source>
</evidence>
<evidence type="ECO:0000259" key="10">
    <source>
        <dbReference type="Pfam" id="PF12804"/>
    </source>
</evidence>
<dbReference type="GO" id="GO:0019134">
    <property type="term" value="F:glucosamine-1-phosphate N-acetyltransferase activity"/>
    <property type="evidence" value="ECO:0007669"/>
    <property type="project" value="UniProtKB-EC"/>
</dbReference>
<keyword evidence="12" id="KW-1185">Reference proteome</keyword>
<evidence type="ECO:0000256" key="5">
    <source>
        <dbReference type="ARBA" id="ARBA00023315"/>
    </source>
</evidence>
<evidence type="ECO:0000313" key="11">
    <source>
        <dbReference type="EMBL" id="CUS03235.2"/>
    </source>
</evidence>
<dbReference type="RefSeq" id="WP_095042758.1">
    <property type="nucleotide sequence ID" value="NZ_LN890655.1"/>
</dbReference>
<comment type="similarity">
    <text evidence="2">In the N-terminal section; belongs to the N-acetylglucosamine-1-phosphate uridyltransferase family.</text>
</comment>
<organism evidence="11 12">
    <name type="scientific">Candidatus Promineifilum breve</name>
    <dbReference type="NCBI Taxonomy" id="1806508"/>
    <lineage>
        <taxon>Bacteria</taxon>
        <taxon>Bacillati</taxon>
        <taxon>Chloroflexota</taxon>
        <taxon>Ardenticatenia</taxon>
        <taxon>Candidatus Promineifilales</taxon>
        <taxon>Candidatus Promineifilaceae</taxon>
        <taxon>Candidatus Promineifilum</taxon>
    </lineage>
</organism>
<protein>
    <submittedName>
        <fullName evidence="11">Bifunctional protein GlmU</fullName>
    </submittedName>
</protein>
<comment type="catalytic activity">
    <reaction evidence="7">
        <text>N-acetyl-alpha-D-glucosamine 1-phosphate + UTP + H(+) = UDP-N-acetyl-alpha-D-glucosamine + diphosphate</text>
        <dbReference type="Rhea" id="RHEA:13509"/>
        <dbReference type="ChEBI" id="CHEBI:15378"/>
        <dbReference type="ChEBI" id="CHEBI:33019"/>
        <dbReference type="ChEBI" id="CHEBI:46398"/>
        <dbReference type="ChEBI" id="CHEBI:57705"/>
        <dbReference type="ChEBI" id="CHEBI:57776"/>
        <dbReference type="EC" id="2.7.7.23"/>
    </reaction>
</comment>
<keyword evidence="3" id="KW-0808">Transferase</keyword>
<comment type="catalytic activity">
    <reaction evidence="6">
        <text>alpha-D-glucosamine 1-phosphate + acetyl-CoA = N-acetyl-alpha-D-glucosamine 1-phosphate + CoA + H(+)</text>
        <dbReference type="Rhea" id="RHEA:13725"/>
        <dbReference type="ChEBI" id="CHEBI:15378"/>
        <dbReference type="ChEBI" id="CHEBI:57287"/>
        <dbReference type="ChEBI" id="CHEBI:57288"/>
        <dbReference type="ChEBI" id="CHEBI:57776"/>
        <dbReference type="ChEBI" id="CHEBI:58516"/>
        <dbReference type="EC" id="2.3.1.157"/>
    </reaction>
</comment>
<evidence type="ECO:0000256" key="4">
    <source>
        <dbReference type="ARBA" id="ARBA00022695"/>
    </source>
</evidence>
<feature type="compositionally biased region" description="Basic residues" evidence="9">
    <location>
        <begin position="335"/>
        <end position="347"/>
    </location>
</feature>
<dbReference type="OrthoDB" id="9775031at2"/>
<dbReference type="Pfam" id="PF12804">
    <property type="entry name" value="NTP_transf_3"/>
    <property type="match status" value="1"/>
</dbReference>